<dbReference type="PANTHER" id="PTHR45632:SF3">
    <property type="entry name" value="KELCH-LIKE PROTEIN 32"/>
    <property type="match status" value="1"/>
</dbReference>
<dbReference type="AlphaFoldDB" id="A0A7S4CC63"/>
<evidence type="ECO:0000256" key="1">
    <source>
        <dbReference type="ARBA" id="ARBA00022441"/>
    </source>
</evidence>
<dbReference type="Pfam" id="PF01344">
    <property type="entry name" value="Kelch_1"/>
    <property type="match status" value="1"/>
</dbReference>
<dbReference type="InterPro" id="IPR006652">
    <property type="entry name" value="Kelch_1"/>
</dbReference>
<dbReference type="Gene3D" id="2.120.10.80">
    <property type="entry name" value="Kelch-type beta propeller"/>
    <property type="match status" value="1"/>
</dbReference>
<dbReference type="SUPFAM" id="SSF117281">
    <property type="entry name" value="Kelch motif"/>
    <property type="match status" value="1"/>
</dbReference>
<name>A0A7S4CC63_9EUGL</name>
<dbReference type="PANTHER" id="PTHR45632">
    <property type="entry name" value="LD33804P"/>
    <property type="match status" value="1"/>
</dbReference>
<reference evidence="3" key="1">
    <citation type="submission" date="2021-01" db="EMBL/GenBank/DDBJ databases">
        <authorList>
            <person name="Corre E."/>
            <person name="Pelletier E."/>
            <person name="Niang G."/>
            <person name="Scheremetjew M."/>
            <person name="Finn R."/>
            <person name="Kale V."/>
            <person name="Holt S."/>
            <person name="Cochrane G."/>
            <person name="Meng A."/>
            <person name="Brown T."/>
            <person name="Cohen L."/>
        </authorList>
    </citation>
    <scope>NUCLEOTIDE SEQUENCE</scope>
    <source>
        <strain evidence="3">CCMP1594</strain>
    </source>
</reference>
<evidence type="ECO:0000256" key="2">
    <source>
        <dbReference type="ARBA" id="ARBA00022737"/>
    </source>
</evidence>
<keyword evidence="2" id="KW-0677">Repeat</keyword>
<dbReference type="EMBL" id="HBJA01013733">
    <property type="protein sequence ID" value="CAE0793223.1"/>
    <property type="molecule type" value="Transcribed_RNA"/>
</dbReference>
<evidence type="ECO:0000313" key="3">
    <source>
        <dbReference type="EMBL" id="CAE0793223.1"/>
    </source>
</evidence>
<organism evidence="3">
    <name type="scientific">Eutreptiella gymnastica</name>
    <dbReference type="NCBI Taxonomy" id="73025"/>
    <lineage>
        <taxon>Eukaryota</taxon>
        <taxon>Discoba</taxon>
        <taxon>Euglenozoa</taxon>
        <taxon>Euglenida</taxon>
        <taxon>Spirocuta</taxon>
        <taxon>Euglenophyceae</taxon>
        <taxon>Eutreptiales</taxon>
        <taxon>Eutreptiaceae</taxon>
        <taxon>Eutreptiella</taxon>
    </lineage>
</organism>
<dbReference type="SMART" id="SM00612">
    <property type="entry name" value="Kelch"/>
    <property type="match status" value="3"/>
</dbReference>
<proteinExistence type="predicted"/>
<sequence length="150" mass="16606">MGHDGIAAIGGEQYTTKQELRIVERFSLSEKRWERLPDMPSERSFAGATMWRGKLIVVGGWVRGRCLNTVEAYDAVAGAWQAMPSLLHPRVDPELAIFGGALVVFDGWNGGVLVDEVEQYDADAQLWKVIHRVKGGGLGAVMSLPRRLWT</sequence>
<accession>A0A7S4CC63</accession>
<gene>
    <name evidence="3" type="ORF">EGYM00163_LOCUS4340</name>
</gene>
<dbReference type="InterPro" id="IPR015915">
    <property type="entry name" value="Kelch-typ_b-propeller"/>
</dbReference>
<keyword evidence="1" id="KW-0880">Kelch repeat</keyword>
<protein>
    <submittedName>
        <fullName evidence="3">Uncharacterized protein</fullName>
    </submittedName>
</protein>